<comment type="caution">
    <text evidence="2">The sequence shown here is derived from an EMBL/GenBank/DDBJ whole genome shotgun (WGS) entry which is preliminary data.</text>
</comment>
<dbReference type="EMBL" id="JBHSSK010000010">
    <property type="protein sequence ID" value="MFC6206695.1"/>
    <property type="molecule type" value="Genomic_DNA"/>
</dbReference>
<dbReference type="Proteomes" id="UP001596254">
    <property type="component" value="Unassembled WGS sequence"/>
</dbReference>
<accession>A0ABW1SSH1</accession>
<feature type="signal peptide" evidence="1">
    <location>
        <begin position="1"/>
        <end position="29"/>
    </location>
</feature>
<reference evidence="3" key="1">
    <citation type="journal article" date="2019" name="Int. J. Syst. Evol. Microbiol.">
        <title>The Global Catalogue of Microorganisms (GCM) 10K type strain sequencing project: providing services to taxonomists for standard genome sequencing and annotation.</title>
        <authorList>
            <consortium name="The Broad Institute Genomics Platform"/>
            <consortium name="The Broad Institute Genome Sequencing Center for Infectious Disease"/>
            <person name="Wu L."/>
            <person name="Ma J."/>
        </authorList>
    </citation>
    <scope>NUCLEOTIDE SEQUENCE [LARGE SCALE GENOMIC DNA]</scope>
    <source>
        <strain evidence="3">CCM 8905</strain>
    </source>
</reference>
<name>A0ABW1SSH1_9LACO</name>
<protein>
    <recommendedName>
        <fullName evidence="4">D-alanyl-D-alanine carboxypeptidase</fullName>
    </recommendedName>
</protein>
<organism evidence="2 3">
    <name type="scientific">Levilactobacillus tongjiangensis</name>
    <dbReference type="NCBI Taxonomy" id="2486023"/>
    <lineage>
        <taxon>Bacteria</taxon>
        <taxon>Bacillati</taxon>
        <taxon>Bacillota</taxon>
        <taxon>Bacilli</taxon>
        <taxon>Lactobacillales</taxon>
        <taxon>Lactobacillaceae</taxon>
        <taxon>Levilactobacillus</taxon>
    </lineage>
</organism>
<feature type="chain" id="PRO_5045260401" description="D-alanyl-D-alanine carboxypeptidase" evidence="1">
    <location>
        <begin position="30"/>
        <end position="290"/>
    </location>
</feature>
<dbReference type="RefSeq" id="WP_125694068.1">
    <property type="nucleotide sequence ID" value="NZ_JBHSSK010000010.1"/>
</dbReference>
<sequence length="290" mass="32846">MKLKSELGIVLGVILGTALCLLSIQPAQAATKYTVVSENWRIFTPICFRAKYPNKKVALWNKKHTKRYGYLTDRPNTTFSRTSIAVLKHGNTKAVYYYVNAGGTKKHPKSTQGYIWRGYLTKGLAMDELKRRYVPIELFYNNADYANYIKYSKSQKVTKALVKALPNMKLNLDLTNIAAYKVAETMSDEDPSLPDVKSGSLKTKNYTHITYFPKVTAYLKKSNNVATVTRVKKVKNILAKDYGLTPAKLKRLKNYQIGLYIAENTTGNKVKDNAPLTIKFYAFAIAQRVK</sequence>
<proteinExistence type="predicted"/>
<evidence type="ECO:0000256" key="1">
    <source>
        <dbReference type="SAM" id="SignalP"/>
    </source>
</evidence>
<evidence type="ECO:0000313" key="3">
    <source>
        <dbReference type="Proteomes" id="UP001596254"/>
    </source>
</evidence>
<gene>
    <name evidence="2" type="ORF">ACFP1G_04265</name>
</gene>
<evidence type="ECO:0000313" key="2">
    <source>
        <dbReference type="EMBL" id="MFC6206695.1"/>
    </source>
</evidence>
<keyword evidence="3" id="KW-1185">Reference proteome</keyword>
<evidence type="ECO:0008006" key="4">
    <source>
        <dbReference type="Google" id="ProtNLM"/>
    </source>
</evidence>
<keyword evidence="1" id="KW-0732">Signal</keyword>